<dbReference type="EMBL" id="MH460829">
    <property type="protein sequence ID" value="AXF40751.1"/>
    <property type="molecule type" value="Genomic_DNA"/>
</dbReference>
<evidence type="ECO:0000313" key="1">
    <source>
        <dbReference type="EMBL" id="AXF40751.1"/>
    </source>
</evidence>
<keyword evidence="1" id="KW-0540">Nuclease</keyword>
<name>A0A345AV18_9CAUD</name>
<organism evidence="1 2">
    <name type="scientific">Acinetobacter phage vB_ApiM_fHyAci03</name>
    <dbReference type="NCBI Taxonomy" id="2269366"/>
    <lineage>
        <taxon>Viruses</taxon>
        <taxon>Duplodnaviria</taxon>
        <taxon>Heunggongvirae</taxon>
        <taxon>Uroviricota</taxon>
        <taxon>Caudoviricetes</taxon>
        <taxon>Pantevenvirales</taxon>
        <taxon>Straboviridae</taxon>
        <taxon>Twarogvirinae</taxon>
        <taxon>Lazarusvirus</taxon>
        <taxon>Lazarusvirus fhyacithree</taxon>
    </lineage>
</organism>
<gene>
    <name evidence="1" type="ORF">Ac3_190</name>
</gene>
<dbReference type="Proteomes" id="UP000255697">
    <property type="component" value="Segment"/>
</dbReference>
<dbReference type="CDD" id="cd22328">
    <property type="entry name" value="Hef-like"/>
    <property type="match status" value="1"/>
</dbReference>
<dbReference type="SUPFAM" id="SSF52980">
    <property type="entry name" value="Restriction endonuclease-like"/>
    <property type="match status" value="1"/>
</dbReference>
<proteinExistence type="predicted"/>
<keyword evidence="1" id="KW-0378">Hydrolase</keyword>
<reference evidence="2" key="1">
    <citation type="submission" date="2018-06" db="EMBL/GenBank/DDBJ databases">
        <title>Whole genome analysis of phage vB_ApiM_fHyAci03 infecting Acinetobacter pittii.</title>
        <authorList>
            <person name="Kiljunen S."/>
            <person name="Wicklund A."/>
            <person name="Skurnik M."/>
        </authorList>
    </citation>
    <scope>NUCLEOTIDE SEQUENCE [LARGE SCALE GENOMIC DNA]</scope>
</reference>
<evidence type="ECO:0000313" key="2">
    <source>
        <dbReference type="Proteomes" id="UP000255697"/>
    </source>
</evidence>
<dbReference type="Gene3D" id="3.40.960.10">
    <property type="entry name" value="VSR Endonuclease"/>
    <property type="match status" value="1"/>
</dbReference>
<keyword evidence="2" id="KW-1185">Reference proteome</keyword>
<dbReference type="InterPro" id="IPR011335">
    <property type="entry name" value="Restrct_endonuc-II-like"/>
</dbReference>
<protein>
    <submittedName>
        <fullName evidence="1">Putative Hef-like homing endonuclease</fullName>
    </submittedName>
</protein>
<keyword evidence="1" id="KW-0255">Endonuclease</keyword>
<sequence>MMIDIDFFKNAKGKLNPNWRKLVQNNPDKFDRSAYDASLDDSTVMKLAMLGLTELPKCKVCSNPAPIGSLYCSRKCSANDPEVKQKKVSNTDVEARTKKISSALKGRNDYHQKVWDTRRERYGDVGTTKEGIKSIKARKPSRDHIPDWVYDKAQFTKMYETHGFDDLVKIIGCHYTFMYRISLDHGVRTKSRSIAEDELYEFITSLGATVDINRRDIIPPRELDLYIPSHKLAIEYNGIFWHSSGDSADDKHIRNSHISKTEECEKQGIHLLHIFENEWRNPIKREIWKSVISHKLGKSKSIYARKCDIRDISVSIAHEFCEENHLQGKCGAASAKGLFYNGELVQVATFGKPRFNKGYDMELLRLCSKKYTCVVGGASKLLKGMNLISYANRRWSFGNVYEQMGMEKVGVTKPGYFYIVDGELKHRSGYMKHVLKDKLEIFDEELSESENCYANGLRRIWDCGNILYKTKKGLK</sequence>
<dbReference type="GO" id="GO:0004519">
    <property type="term" value="F:endonuclease activity"/>
    <property type="evidence" value="ECO:0007669"/>
    <property type="project" value="UniProtKB-KW"/>
</dbReference>
<accession>A0A345AV18</accession>